<feature type="transmembrane region" description="Helical" evidence="7">
    <location>
        <begin position="97"/>
        <end position="117"/>
    </location>
</feature>
<dbReference type="GO" id="GO:0055085">
    <property type="term" value="P:transmembrane transport"/>
    <property type="evidence" value="ECO:0007669"/>
    <property type="project" value="InterPro"/>
</dbReference>
<evidence type="ECO:0000313" key="8">
    <source>
        <dbReference type="EMBL" id="SDR59727.1"/>
    </source>
</evidence>
<evidence type="ECO:0000313" key="9">
    <source>
        <dbReference type="Proteomes" id="UP000199365"/>
    </source>
</evidence>
<keyword evidence="9" id="KW-1185">Reference proteome</keyword>
<keyword evidence="4 7" id="KW-1133">Transmembrane helix</keyword>
<name>A0A1H1KCG8_9BURK</name>
<protein>
    <submittedName>
        <fullName evidence="8">Zinc/manganese transport system permease protein</fullName>
    </submittedName>
</protein>
<evidence type="ECO:0000256" key="3">
    <source>
        <dbReference type="ARBA" id="ARBA00022692"/>
    </source>
</evidence>
<feature type="transmembrane region" description="Helical" evidence="7">
    <location>
        <begin position="21"/>
        <end position="42"/>
    </location>
</feature>
<evidence type="ECO:0000256" key="7">
    <source>
        <dbReference type="SAM" id="Phobius"/>
    </source>
</evidence>
<keyword evidence="5 7" id="KW-0472">Membrane</keyword>
<dbReference type="EMBL" id="FNKX01000003">
    <property type="protein sequence ID" value="SDR59727.1"/>
    <property type="molecule type" value="Genomic_DNA"/>
</dbReference>
<dbReference type="STRING" id="157910.SAMN05445850_6940"/>
<dbReference type="Proteomes" id="UP000199365">
    <property type="component" value="Unassembled WGS sequence"/>
</dbReference>
<dbReference type="GO" id="GO:0010043">
    <property type="term" value="P:response to zinc ion"/>
    <property type="evidence" value="ECO:0007669"/>
    <property type="project" value="TreeGrafter"/>
</dbReference>
<feature type="transmembrane region" description="Helical" evidence="7">
    <location>
        <begin position="259"/>
        <end position="277"/>
    </location>
</feature>
<evidence type="ECO:0000256" key="5">
    <source>
        <dbReference type="ARBA" id="ARBA00023136"/>
    </source>
</evidence>
<dbReference type="PANTHER" id="PTHR30477">
    <property type="entry name" value="ABC-TRANSPORTER METAL-BINDING PROTEIN"/>
    <property type="match status" value="1"/>
</dbReference>
<accession>A0A1H1KCG8</accession>
<reference evidence="9" key="1">
    <citation type="submission" date="2016-10" db="EMBL/GenBank/DDBJ databases">
        <authorList>
            <person name="Varghese N."/>
            <person name="Submissions S."/>
        </authorList>
    </citation>
    <scope>NUCLEOTIDE SEQUENCE [LARGE SCALE GENOMIC DNA]</scope>
    <source>
        <strain evidence="9">DUS833</strain>
    </source>
</reference>
<evidence type="ECO:0000256" key="1">
    <source>
        <dbReference type="ARBA" id="ARBA00004141"/>
    </source>
</evidence>
<dbReference type="Gene3D" id="1.10.3470.10">
    <property type="entry name" value="ABC transporter involved in vitamin B12 uptake, BtuC"/>
    <property type="match status" value="1"/>
</dbReference>
<dbReference type="InterPro" id="IPR037294">
    <property type="entry name" value="ABC_BtuC-like"/>
</dbReference>
<gene>
    <name evidence="8" type="ORF">SAMN05445850_6940</name>
</gene>
<feature type="transmembrane region" description="Helical" evidence="7">
    <location>
        <begin position="233"/>
        <end position="253"/>
    </location>
</feature>
<feature type="transmembrane region" description="Helical" evidence="7">
    <location>
        <begin position="202"/>
        <end position="221"/>
    </location>
</feature>
<dbReference type="AlphaFoldDB" id="A0A1H1KCG8"/>
<dbReference type="PANTHER" id="PTHR30477:SF13">
    <property type="entry name" value="IRON TRANSPORT SYSTEM MEMBRANE PROTEIN HI_0360-RELATED"/>
    <property type="match status" value="1"/>
</dbReference>
<feature type="transmembrane region" description="Helical" evidence="7">
    <location>
        <begin position="137"/>
        <end position="162"/>
    </location>
</feature>
<feature type="transmembrane region" description="Helical" evidence="7">
    <location>
        <begin position="62"/>
        <end position="85"/>
    </location>
</feature>
<evidence type="ECO:0000256" key="4">
    <source>
        <dbReference type="ARBA" id="ARBA00022989"/>
    </source>
</evidence>
<dbReference type="InterPro" id="IPR001626">
    <property type="entry name" value="ABC_TroCD"/>
</dbReference>
<dbReference type="RefSeq" id="WP_090811199.1">
    <property type="nucleotide sequence ID" value="NZ_FNKX01000003.1"/>
</dbReference>
<comment type="similarity">
    <text evidence="2 6">Belongs to the ABC-3 integral membrane protein family.</text>
</comment>
<dbReference type="GO" id="GO:0043190">
    <property type="term" value="C:ATP-binding cassette (ABC) transporter complex"/>
    <property type="evidence" value="ECO:0007669"/>
    <property type="project" value="InterPro"/>
</dbReference>
<keyword evidence="6" id="KW-0813">Transport</keyword>
<evidence type="ECO:0000256" key="2">
    <source>
        <dbReference type="ARBA" id="ARBA00008034"/>
    </source>
</evidence>
<sequence length="303" mass="30877">MDSLLTLIFEPGFFSSEPVHTAMVVGGGAAVVSGVIGVFTVMRSQSFAGHALADVSSAGGAASFLLGINPLLGFLIMAVMAAGGIELVRVRRARERDLVTGVVLGAGLGLAALFLYLDVTSKSTTGAAITVMFGSMFAIPASIIPLALAVGTGALIAAGVLYRPLLLSSVDPELAAVMGVRVRTVGLLHLLVLALAVSLSAITVGAILSTALLIGPAAIALRVAKRPGWATGLSALIGLGTTWGGILLAYDSYYWTPGHGWPVSFFVVTLIFALYVITGRAGPARKPPTGARIALNAREPGEA</sequence>
<dbReference type="Pfam" id="PF00950">
    <property type="entry name" value="ABC-3"/>
    <property type="match status" value="1"/>
</dbReference>
<evidence type="ECO:0000256" key="6">
    <source>
        <dbReference type="RuleBase" id="RU003943"/>
    </source>
</evidence>
<organism evidence="8 9">
    <name type="scientific">Paraburkholderia tuberum</name>
    <dbReference type="NCBI Taxonomy" id="157910"/>
    <lineage>
        <taxon>Bacteria</taxon>
        <taxon>Pseudomonadati</taxon>
        <taxon>Pseudomonadota</taxon>
        <taxon>Betaproteobacteria</taxon>
        <taxon>Burkholderiales</taxon>
        <taxon>Burkholderiaceae</taxon>
        <taxon>Paraburkholderia</taxon>
    </lineage>
</organism>
<proteinExistence type="inferred from homology"/>
<dbReference type="SUPFAM" id="SSF81345">
    <property type="entry name" value="ABC transporter involved in vitamin B12 uptake, BtuC"/>
    <property type="match status" value="1"/>
</dbReference>
<keyword evidence="3 6" id="KW-0812">Transmembrane</keyword>
<comment type="subcellular location">
    <subcellularLocation>
        <location evidence="6">Cell membrane</location>
        <topology evidence="6">Multi-pass membrane protein</topology>
    </subcellularLocation>
    <subcellularLocation>
        <location evidence="1">Membrane</location>
        <topology evidence="1">Multi-pass membrane protein</topology>
    </subcellularLocation>
</comment>